<gene>
    <name evidence="4" type="ORF">DFL_008361</name>
</gene>
<dbReference type="VEuPathDB" id="FungiDB:DFL_008361"/>
<dbReference type="RefSeq" id="XP_067486008.1">
    <property type="nucleotide sequence ID" value="XM_067638083.1"/>
</dbReference>
<keyword evidence="2 3" id="KW-0040">ANK repeat</keyword>
<dbReference type="Pfam" id="PF12796">
    <property type="entry name" value="Ank_2"/>
    <property type="match status" value="1"/>
</dbReference>
<comment type="caution">
    <text evidence="4">The sequence shown here is derived from an EMBL/GenBank/DDBJ whole genome shotgun (WGS) entry which is preliminary data.</text>
</comment>
<name>A0A436ZNJ4_ARTFL</name>
<evidence type="ECO:0000313" key="4">
    <source>
        <dbReference type="EMBL" id="RVD80464.1"/>
    </source>
</evidence>
<feature type="repeat" description="ANK" evidence="3">
    <location>
        <begin position="45"/>
        <end position="77"/>
    </location>
</feature>
<dbReference type="PRINTS" id="PR01415">
    <property type="entry name" value="ANKYRIN"/>
</dbReference>
<evidence type="ECO:0000256" key="1">
    <source>
        <dbReference type="ARBA" id="ARBA00022737"/>
    </source>
</evidence>
<dbReference type="PANTHER" id="PTHR24198">
    <property type="entry name" value="ANKYRIN REPEAT AND PROTEIN KINASE DOMAIN-CONTAINING PROTEIN"/>
    <property type="match status" value="1"/>
</dbReference>
<dbReference type="InterPro" id="IPR036770">
    <property type="entry name" value="Ankyrin_rpt-contain_sf"/>
</dbReference>
<dbReference type="AlphaFoldDB" id="A0A436ZNJ4"/>
<proteinExistence type="predicted"/>
<dbReference type="OrthoDB" id="539213at2759"/>
<sequence>MDPVAEERLEQIYTKSTVIQVAIRTESLSMVQLVLKKRTIVDDTKKTRELHSALGKGYLDILKLIINSGADINARSEKGETALHIATKRGDNNIVEYLLKHGAVVSVVAVLFPAVEMGTTPLFFCLKGEEKFYRMAELLLENGALVDGQDRLGRTVLDLAVAEGLRDLEELLRRVPEIQERNTS</sequence>
<protein>
    <submittedName>
        <fullName evidence="4">Uncharacterized protein</fullName>
    </submittedName>
</protein>
<accession>A0A436ZNJ4</accession>
<dbReference type="EMBL" id="SAEB01000012">
    <property type="protein sequence ID" value="RVD80464.1"/>
    <property type="molecule type" value="Genomic_DNA"/>
</dbReference>
<keyword evidence="1" id="KW-0677">Repeat</keyword>
<dbReference type="InterPro" id="IPR002110">
    <property type="entry name" value="Ankyrin_rpt"/>
</dbReference>
<keyword evidence="5" id="KW-1185">Reference proteome</keyword>
<reference evidence="4 5" key="1">
    <citation type="submission" date="2019-01" db="EMBL/GenBank/DDBJ databases">
        <title>Intercellular communication is required for trap formation in the nematode-trapping fungus Duddingtonia flagrans.</title>
        <authorList>
            <person name="Youssar L."/>
            <person name="Wernet V."/>
            <person name="Hensel N."/>
            <person name="Hildebrandt H.-G."/>
            <person name="Fischer R."/>
        </authorList>
    </citation>
    <scope>NUCLEOTIDE SEQUENCE [LARGE SCALE GENOMIC DNA]</scope>
    <source>
        <strain evidence="4 5">CBS H-5679</strain>
    </source>
</reference>
<dbReference type="PROSITE" id="PS50088">
    <property type="entry name" value="ANK_REPEAT"/>
    <property type="match status" value="2"/>
</dbReference>
<dbReference type="PROSITE" id="PS50297">
    <property type="entry name" value="ANK_REP_REGION"/>
    <property type="match status" value="2"/>
</dbReference>
<evidence type="ECO:0000313" key="5">
    <source>
        <dbReference type="Proteomes" id="UP000283090"/>
    </source>
</evidence>
<dbReference type="Gene3D" id="1.25.40.20">
    <property type="entry name" value="Ankyrin repeat-containing domain"/>
    <property type="match status" value="1"/>
</dbReference>
<dbReference type="PANTHER" id="PTHR24198:SF165">
    <property type="entry name" value="ANKYRIN REPEAT-CONTAINING PROTEIN-RELATED"/>
    <property type="match status" value="1"/>
</dbReference>
<dbReference type="Proteomes" id="UP000283090">
    <property type="component" value="Unassembled WGS sequence"/>
</dbReference>
<evidence type="ECO:0000256" key="3">
    <source>
        <dbReference type="PROSITE-ProRule" id="PRU00023"/>
    </source>
</evidence>
<dbReference type="SUPFAM" id="SSF48403">
    <property type="entry name" value="Ankyrin repeat"/>
    <property type="match status" value="1"/>
</dbReference>
<evidence type="ECO:0000256" key="2">
    <source>
        <dbReference type="ARBA" id="ARBA00023043"/>
    </source>
</evidence>
<dbReference type="STRING" id="97331.A0A436ZNJ4"/>
<dbReference type="SMART" id="SM00248">
    <property type="entry name" value="ANK"/>
    <property type="match status" value="4"/>
</dbReference>
<dbReference type="GeneID" id="93590672"/>
<feature type="repeat" description="ANK" evidence="3">
    <location>
        <begin position="78"/>
        <end position="110"/>
    </location>
</feature>
<organism evidence="4 5">
    <name type="scientific">Arthrobotrys flagrans</name>
    <name type="common">Nematode-trapping fungus</name>
    <name type="synonym">Trichothecium flagrans</name>
    <dbReference type="NCBI Taxonomy" id="97331"/>
    <lineage>
        <taxon>Eukaryota</taxon>
        <taxon>Fungi</taxon>
        <taxon>Dikarya</taxon>
        <taxon>Ascomycota</taxon>
        <taxon>Pezizomycotina</taxon>
        <taxon>Orbiliomycetes</taxon>
        <taxon>Orbiliales</taxon>
        <taxon>Orbiliaceae</taxon>
        <taxon>Arthrobotrys</taxon>
    </lineage>
</organism>